<dbReference type="EMBL" id="JAAPAO010000192">
    <property type="protein sequence ID" value="KAF4668366.1"/>
    <property type="molecule type" value="Genomic_DNA"/>
</dbReference>
<dbReference type="AlphaFoldDB" id="A0A7J6MAG5"/>
<dbReference type="SUPFAM" id="SSF48264">
    <property type="entry name" value="Cytochrome P450"/>
    <property type="match status" value="1"/>
</dbReference>
<dbReference type="GO" id="GO:0004497">
    <property type="term" value="F:monooxygenase activity"/>
    <property type="evidence" value="ECO:0007669"/>
    <property type="project" value="UniProtKB-KW"/>
</dbReference>
<accession>A0A7J6MAG5</accession>
<evidence type="ECO:0008006" key="9">
    <source>
        <dbReference type="Google" id="ProtNLM"/>
    </source>
</evidence>
<keyword evidence="3" id="KW-0479">Metal-binding</keyword>
<comment type="similarity">
    <text evidence="1">Belongs to the cytochrome P450 family.</text>
</comment>
<name>A0A7J6MAG5_PERCH</name>
<keyword evidence="2" id="KW-0349">Heme</keyword>
<dbReference type="GO" id="GO:0020037">
    <property type="term" value="F:heme binding"/>
    <property type="evidence" value="ECO:0007669"/>
    <property type="project" value="InterPro"/>
</dbReference>
<dbReference type="InterPro" id="IPR036396">
    <property type="entry name" value="Cyt_P450_sf"/>
</dbReference>
<dbReference type="InterPro" id="IPR050196">
    <property type="entry name" value="Cytochrome_P450_Monoox"/>
</dbReference>
<evidence type="ECO:0000256" key="4">
    <source>
        <dbReference type="ARBA" id="ARBA00023002"/>
    </source>
</evidence>
<dbReference type="InterPro" id="IPR001128">
    <property type="entry name" value="Cyt_P450"/>
</dbReference>
<dbReference type="PANTHER" id="PTHR24291:SF50">
    <property type="entry name" value="BIFUNCTIONAL ALBAFLAVENONE MONOOXYGENASE_TERPENE SYNTHASE"/>
    <property type="match status" value="1"/>
</dbReference>
<reference evidence="7 8" key="1">
    <citation type="submission" date="2020-04" db="EMBL/GenBank/DDBJ databases">
        <title>Perkinsus chesapeaki whole genome sequence.</title>
        <authorList>
            <person name="Bogema D.R."/>
        </authorList>
    </citation>
    <scope>NUCLEOTIDE SEQUENCE [LARGE SCALE GENOMIC DNA]</scope>
    <source>
        <strain evidence="7">ATCC PRA-425</strain>
    </source>
</reference>
<dbReference type="GO" id="GO:0016705">
    <property type="term" value="F:oxidoreductase activity, acting on paired donors, with incorporation or reduction of molecular oxygen"/>
    <property type="evidence" value="ECO:0007669"/>
    <property type="project" value="InterPro"/>
</dbReference>
<dbReference type="OrthoDB" id="427844at2759"/>
<keyword evidence="8" id="KW-1185">Reference proteome</keyword>
<comment type="caution">
    <text evidence="7">The sequence shown here is derived from an EMBL/GenBank/DDBJ whole genome shotgun (WGS) entry which is preliminary data.</text>
</comment>
<dbReference type="CDD" id="cd00302">
    <property type="entry name" value="cytochrome_P450"/>
    <property type="match status" value="1"/>
</dbReference>
<proteinExistence type="inferred from homology"/>
<keyword evidence="6" id="KW-0503">Monooxygenase</keyword>
<sequence>MKISDLMKIEFGPVLQRCTPVALQGGLLLATAYVTTRMVKLLIGTKKPLPFPGPTGKPILGVVVELDPSNALKSLRAWLSKYGETIAFRVFTTPYVVTKNPGTVRQILRDSRKEVMMRQMNTMSLLPKRGTFLTEGDAWRSNRKKVDPILAEPNVRTMVPLMSQMARRLAHVVSALADEHGTVHDWNPHKLLQLAALDFTMASNFGRDYNLLSPLDPHGAAEREDTWNARIFQNFFEGFDFVVKHIQMAPLMRNSFPFTLNKHVAKCHSSIKSMEKYCRDIIDQRRRELRDESKLQNTVLDRVIGMEQEDLVWNLITFSLSGGSSVPSNVEWFLYLMCLHPDAQATARAEVYALGRPPEDDEDVNKVPYVEACILETLRMNNSTPGPMPYVTTVPYSMEGKTVSPGTVIIMMTGEAMKSEEFGGSEFRPENWFLPNSKVIDREKALKHWAFTGSPRRCPGQHLAMKECIVLAATLLKCFSNLRLTEGCDEVGETTYINRLPVNLRIDMTIG</sequence>
<keyword evidence="5" id="KW-0408">Iron</keyword>
<evidence type="ECO:0000256" key="2">
    <source>
        <dbReference type="ARBA" id="ARBA00022617"/>
    </source>
</evidence>
<evidence type="ECO:0000313" key="7">
    <source>
        <dbReference type="EMBL" id="KAF4668366.1"/>
    </source>
</evidence>
<dbReference type="GO" id="GO:0005506">
    <property type="term" value="F:iron ion binding"/>
    <property type="evidence" value="ECO:0007669"/>
    <property type="project" value="InterPro"/>
</dbReference>
<dbReference type="Pfam" id="PF00067">
    <property type="entry name" value="p450"/>
    <property type="match status" value="1"/>
</dbReference>
<keyword evidence="4" id="KW-0560">Oxidoreductase</keyword>
<dbReference type="Proteomes" id="UP000591131">
    <property type="component" value="Unassembled WGS sequence"/>
</dbReference>
<dbReference type="PANTHER" id="PTHR24291">
    <property type="entry name" value="CYTOCHROME P450 FAMILY 4"/>
    <property type="match status" value="1"/>
</dbReference>
<protein>
    <recommendedName>
        <fullName evidence="9">Cytochrome P450</fullName>
    </recommendedName>
</protein>
<evidence type="ECO:0000256" key="6">
    <source>
        <dbReference type="ARBA" id="ARBA00023033"/>
    </source>
</evidence>
<dbReference type="Gene3D" id="1.10.630.10">
    <property type="entry name" value="Cytochrome P450"/>
    <property type="match status" value="1"/>
</dbReference>
<evidence type="ECO:0000256" key="1">
    <source>
        <dbReference type="ARBA" id="ARBA00010617"/>
    </source>
</evidence>
<evidence type="ECO:0000256" key="5">
    <source>
        <dbReference type="ARBA" id="ARBA00023004"/>
    </source>
</evidence>
<evidence type="ECO:0000313" key="8">
    <source>
        <dbReference type="Proteomes" id="UP000591131"/>
    </source>
</evidence>
<organism evidence="7 8">
    <name type="scientific">Perkinsus chesapeaki</name>
    <name type="common">Clam parasite</name>
    <name type="synonym">Perkinsus andrewsi</name>
    <dbReference type="NCBI Taxonomy" id="330153"/>
    <lineage>
        <taxon>Eukaryota</taxon>
        <taxon>Sar</taxon>
        <taxon>Alveolata</taxon>
        <taxon>Perkinsozoa</taxon>
        <taxon>Perkinsea</taxon>
        <taxon>Perkinsida</taxon>
        <taxon>Perkinsidae</taxon>
        <taxon>Perkinsus</taxon>
    </lineage>
</organism>
<evidence type="ECO:0000256" key="3">
    <source>
        <dbReference type="ARBA" id="ARBA00022723"/>
    </source>
</evidence>
<gene>
    <name evidence="7" type="ORF">FOL47_003071</name>
</gene>